<comment type="caution">
    <text evidence="2">The sequence shown here is derived from an EMBL/GenBank/DDBJ whole genome shotgun (WGS) entry which is preliminary data.</text>
</comment>
<proteinExistence type="predicted"/>
<keyword evidence="1" id="KW-1133">Transmembrane helix</keyword>
<evidence type="ECO:0000313" key="2">
    <source>
        <dbReference type="EMBL" id="MPN21032.1"/>
    </source>
</evidence>
<dbReference type="AlphaFoldDB" id="A0A645G4Z2"/>
<name>A0A645G4Z2_9ZZZZ</name>
<keyword evidence="1" id="KW-0812">Transmembrane</keyword>
<accession>A0A645G4Z2</accession>
<sequence>MFYPQTKSGPFIRISMNGAIKKQEVSLFVGEGLYGHWYLKNVADFVLSVFLLWLFLKMALFFLAAA</sequence>
<reference evidence="2" key="1">
    <citation type="submission" date="2019-08" db="EMBL/GenBank/DDBJ databases">
        <authorList>
            <person name="Kucharzyk K."/>
            <person name="Murdoch R.W."/>
            <person name="Higgins S."/>
            <person name="Loffler F."/>
        </authorList>
    </citation>
    <scope>NUCLEOTIDE SEQUENCE</scope>
</reference>
<feature type="transmembrane region" description="Helical" evidence="1">
    <location>
        <begin position="45"/>
        <end position="65"/>
    </location>
</feature>
<keyword evidence="1" id="KW-0472">Membrane</keyword>
<dbReference type="EMBL" id="VSSQ01068904">
    <property type="protein sequence ID" value="MPN21032.1"/>
    <property type="molecule type" value="Genomic_DNA"/>
</dbReference>
<evidence type="ECO:0000256" key="1">
    <source>
        <dbReference type="SAM" id="Phobius"/>
    </source>
</evidence>
<gene>
    <name evidence="2" type="ORF">SDC9_168411</name>
</gene>
<protein>
    <submittedName>
        <fullName evidence="2">Uncharacterized protein</fullName>
    </submittedName>
</protein>
<organism evidence="2">
    <name type="scientific">bioreactor metagenome</name>
    <dbReference type="NCBI Taxonomy" id="1076179"/>
    <lineage>
        <taxon>unclassified sequences</taxon>
        <taxon>metagenomes</taxon>
        <taxon>ecological metagenomes</taxon>
    </lineage>
</organism>